<reference evidence="1" key="1">
    <citation type="submission" date="2024-07" db="EMBL/GenBank/DDBJ databases">
        <authorList>
            <person name="Kim Y.J."/>
            <person name="Jeong J.Y."/>
        </authorList>
    </citation>
    <scope>NUCLEOTIDE SEQUENCE</scope>
    <source>
        <strain evidence="1">GIHE-MW2</strain>
    </source>
</reference>
<organism evidence="1">
    <name type="scientific">Planktothricoides raciborskii GIHE-MW2</name>
    <dbReference type="NCBI Taxonomy" id="2792601"/>
    <lineage>
        <taxon>Bacteria</taxon>
        <taxon>Bacillati</taxon>
        <taxon>Cyanobacteriota</taxon>
        <taxon>Cyanophyceae</taxon>
        <taxon>Oscillatoriophycideae</taxon>
        <taxon>Oscillatoriales</taxon>
        <taxon>Oscillatoriaceae</taxon>
        <taxon>Planktothricoides</taxon>
    </lineage>
</organism>
<evidence type="ECO:0000313" key="1">
    <source>
        <dbReference type="EMBL" id="XCM38591.1"/>
    </source>
</evidence>
<sequence length="67" mass="7641">MNTLPEIEQAVRQLSSEDLAAFRVWFAEFDAQNWDRQFEADVAAGRLDALAEKALKVQKPGFFRPSL</sequence>
<dbReference type="AlphaFoldDB" id="A0AAU8JH94"/>
<dbReference type="RefSeq" id="WP_354635861.1">
    <property type="nucleotide sequence ID" value="NZ_CP159837.1"/>
</dbReference>
<protein>
    <submittedName>
        <fullName evidence="1">Uncharacterized protein</fullName>
    </submittedName>
</protein>
<proteinExistence type="predicted"/>
<accession>A0AAU8JH94</accession>
<dbReference type="EMBL" id="CP159837">
    <property type="protein sequence ID" value="XCM38591.1"/>
    <property type="molecule type" value="Genomic_DNA"/>
</dbReference>
<name>A0AAU8JH94_9CYAN</name>
<gene>
    <name evidence="1" type="ORF">ABWT76_001449</name>
</gene>